<proteinExistence type="predicted"/>
<dbReference type="InterPro" id="IPR011010">
    <property type="entry name" value="DNA_brk_join_enz"/>
</dbReference>
<dbReference type="InterPro" id="IPR013762">
    <property type="entry name" value="Integrase-like_cat_sf"/>
</dbReference>
<evidence type="ECO:0000256" key="1">
    <source>
        <dbReference type="ARBA" id="ARBA00023172"/>
    </source>
</evidence>
<dbReference type="Gene3D" id="1.10.443.10">
    <property type="entry name" value="Intergrase catalytic core"/>
    <property type="match status" value="1"/>
</dbReference>
<keyword evidence="4" id="KW-1185">Reference proteome</keyword>
<reference evidence="3" key="1">
    <citation type="submission" date="2023-07" db="EMBL/GenBank/DDBJ databases">
        <authorList>
            <person name="Kim M.K."/>
        </authorList>
    </citation>
    <scope>NUCLEOTIDE SEQUENCE</scope>
    <source>
        <strain evidence="3">CA1-15</strain>
    </source>
</reference>
<keyword evidence="1" id="KW-0233">DNA recombination</keyword>
<dbReference type="SUPFAM" id="SSF56349">
    <property type="entry name" value="DNA breaking-rejoining enzymes"/>
    <property type="match status" value="1"/>
</dbReference>
<dbReference type="Pfam" id="PF00589">
    <property type="entry name" value="Phage_integrase"/>
    <property type="match status" value="1"/>
</dbReference>
<accession>A0ABT9A1G1</accession>
<dbReference type="InterPro" id="IPR002104">
    <property type="entry name" value="Integrase_catalytic"/>
</dbReference>
<dbReference type="PROSITE" id="PS51898">
    <property type="entry name" value="TYR_RECOMBINASE"/>
    <property type="match status" value="1"/>
</dbReference>
<name>A0ABT9A1G1_9SPHN</name>
<comment type="caution">
    <text evidence="3">The sequence shown here is derived from an EMBL/GenBank/DDBJ whole genome shotgun (WGS) entry which is preliminary data.</text>
</comment>
<gene>
    <name evidence="3" type="ORF">Q5H94_15000</name>
</gene>
<evidence type="ECO:0000259" key="2">
    <source>
        <dbReference type="PROSITE" id="PS51898"/>
    </source>
</evidence>
<evidence type="ECO:0000313" key="3">
    <source>
        <dbReference type="EMBL" id="MDO7843640.1"/>
    </source>
</evidence>
<dbReference type="EMBL" id="JAUQSZ010000010">
    <property type="protein sequence ID" value="MDO7843640.1"/>
    <property type="molecule type" value="Genomic_DNA"/>
</dbReference>
<feature type="domain" description="Tyr recombinase" evidence="2">
    <location>
        <begin position="225"/>
        <end position="418"/>
    </location>
</feature>
<organism evidence="3 4">
    <name type="scientific">Sphingomonas immobilis</name>
    <dbReference type="NCBI Taxonomy" id="3063997"/>
    <lineage>
        <taxon>Bacteria</taxon>
        <taxon>Pseudomonadati</taxon>
        <taxon>Pseudomonadota</taxon>
        <taxon>Alphaproteobacteria</taxon>
        <taxon>Sphingomonadales</taxon>
        <taxon>Sphingomonadaceae</taxon>
        <taxon>Sphingomonas</taxon>
    </lineage>
</organism>
<protein>
    <submittedName>
        <fullName evidence="3">Tyrosine-type recombinase/integrase</fullName>
    </submittedName>
</protein>
<dbReference type="Proteomes" id="UP001176468">
    <property type="component" value="Unassembled WGS sequence"/>
</dbReference>
<dbReference type="RefSeq" id="WP_304562095.1">
    <property type="nucleotide sequence ID" value="NZ_JAUQSZ010000010.1"/>
</dbReference>
<sequence length="426" mass="47981">MARTVIDYRLQDRAARSRLKVRHETYWRSLSEGVHLGYRKGRLKGSWIARCKMPDARYVTGVLGEADDHCDRDGKTILSYREAFEAALRWVEASLRGPDVTDDNSQITVAEAVRAYLVLRDARRAKQVGRLVRSDAHYKLTPHVLDDETIAPLLLANIAEKDLREWQMRISRTNPGGVQRLVNDFKAALNAAYAEHRRQLPADLPNTIKWGLTVSAPEISRPIARENQILSDDQMRKIVAAARALDEDFGRLVVMLAATGARFAQLARMTVGDVQAEHNRVLVPQSFKGKKRVLQYIRVQVGADTLAELAPVTKGRSPTATLLERWRHKQIAPMTWERVDRGPWYTASEMSQLWKQTVVAAGLPTSTIPYALRHSSIVRGLRFGLPIRLVAALHDTSVGMIERHYARWITEGLDELAARAVIPIAA</sequence>
<evidence type="ECO:0000313" key="4">
    <source>
        <dbReference type="Proteomes" id="UP001176468"/>
    </source>
</evidence>